<feature type="transmembrane region" description="Helical" evidence="6">
    <location>
        <begin position="365"/>
        <end position="387"/>
    </location>
</feature>
<feature type="transmembrane region" description="Helical" evidence="6">
    <location>
        <begin position="162"/>
        <end position="181"/>
    </location>
</feature>
<keyword evidence="9" id="KW-1185">Reference proteome</keyword>
<dbReference type="PANTHER" id="PTHR11662:SF399">
    <property type="entry name" value="FI19708P1-RELATED"/>
    <property type="match status" value="1"/>
</dbReference>
<feature type="transmembrane region" description="Helical" evidence="6">
    <location>
        <begin position="303"/>
        <end position="323"/>
    </location>
</feature>
<keyword evidence="5 6" id="KW-0472">Membrane</keyword>
<dbReference type="InterPro" id="IPR050382">
    <property type="entry name" value="MFS_Na/Anion_cotransporter"/>
</dbReference>
<dbReference type="PIRSF" id="PIRSF002808">
    <property type="entry name" value="Hexose_phosphate_transp"/>
    <property type="match status" value="1"/>
</dbReference>
<dbReference type="GO" id="GO:0022857">
    <property type="term" value="F:transmembrane transporter activity"/>
    <property type="evidence" value="ECO:0007669"/>
    <property type="project" value="InterPro"/>
</dbReference>
<dbReference type="InterPro" id="IPR011701">
    <property type="entry name" value="MFS"/>
</dbReference>
<evidence type="ECO:0000256" key="6">
    <source>
        <dbReference type="SAM" id="Phobius"/>
    </source>
</evidence>
<evidence type="ECO:0000256" key="3">
    <source>
        <dbReference type="ARBA" id="ARBA00022692"/>
    </source>
</evidence>
<dbReference type="SUPFAM" id="SSF103473">
    <property type="entry name" value="MFS general substrate transporter"/>
    <property type="match status" value="1"/>
</dbReference>
<evidence type="ECO:0000256" key="1">
    <source>
        <dbReference type="ARBA" id="ARBA00004651"/>
    </source>
</evidence>
<proteinExistence type="predicted"/>
<sequence length="403" mass="41707">MSGNTKLLIAIWVMQFVNYADRVVVSFAGPSMMKSLSIDTDTFGIVLSSFSLGYLLSQIPGGIIADKWGARAVVIVGPLFWALFTGMTGLVSTIAALIAARMLFGVSEGLSNAATYKLIGDNFAAEDRPKAMSIWVTALAIAPALTGPAVGMLLTSFGWHEVFLLLAVPALAVAAVNFALVPSGSPQAQNEENRATNAGFRSVLSEPSLWLICGAYGFWSIAYWGFLGWMPSYLALERHIDIKGAGILGGLPYVFGLCGGLAAGWAGAKIGSRGRPYFLAAVYLLACLALFGAFASATLALSVASLSITGLFMYAGLATYGAVVLDLAPGRARAAYAGIVSTAGQIGGTLAPTAIGYLVKATGSFGAGFAFMSASLCIAAVCALALVPIKARRQGRIAAQVVN</sequence>
<dbReference type="GO" id="GO:0005886">
    <property type="term" value="C:plasma membrane"/>
    <property type="evidence" value="ECO:0007669"/>
    <property type="project" value="UniProtKB-SubCell"/>
</dbReference>
<keyword evidence="4 6" id="KW-1133">Transmembrane helix</keyword>
<feature type="transmembrane region" description="Helical" evidence="6">
    <location>
        <begin position="68"/>
        <end position="84"/>
    </location>
</feature>
<dbReference type="Proteomes" id="UP000324927">
    <property type="component" value="Unassembled WGS sequence"/>
</dbReference>
<evidence type="ECO:0000313" key="9">
    <source>
        <dbReference type="Proteomes" id="UP000324927"/>
    </source>
</evidence>
<dbReference type="OrthoDB" id="9784658at2"/>
<evidence type="ECO:0000313" key="8">
    <source>
        <dbReference type="EMBL" id="KAA0592728.1"/>
    </source>
</evidence>
<reference evidence="8 9" key="1">
    <citation type="submission" date="2019-08" db="EMBL/GenBank/DDBJ databases">
        <authorList>
            <person name="Grouzdev D."/>
            <person name="Tikhonova E."/>
            <person name="Kravchenko I."/>
        </authorList>
    </citation>
    <scope>NUCLEOTIDE SEQUENCE [LARGE SCALE GENOMIC DNA]</scope>
    <source>
        <strain evidence="8 9">59b</strain>
    </source>
</reference>
<organism evidence="8 9">
    <name type="scientific">Azospirillum lipoferum</name>
    <dbReference type="NCBI Taxonomy" id="193"/>
    <lineage>
        <taxon>Bacteria</taxon>
        <taxon>Pseudomonadati</taxon>
        <taxon>Pseudomonadota</taxon>
        <taxon>Alphaproteobacteria</taxon>
        <taxon>Rhodospirillales</taxon>
        <taxon>Azospirillaceae</taxon>
        <taxon>Azospirillum</taxon>
    </lineage>
</organism>
<dbReference type="InterPro" id="IPR000849">
    <property type="entry name" value="Sugar_P_transporter"/>
</dbReference>
<protein>
    <submittedName>
        <fullName evidence="8">MFS transporter</fullName>
    </submittedName>
</protein>
<dbReference type="PROSITE" id="PS50850">
    <property type="entry name" value="MFS"/>
    <property type="match status" value="1"/>
</dbReference>
<feature type="transmembrane region" description="Helical" evidence="6">
    <location>
        <begin position="131"/>
        <end position="150"/>
    </location>
</feature>
<dbReference type="PANTHER" id="PTHR11662">
    <property type="entry name" value="SOLUTE CARRIER FAMILY 17"/>
    <property type="match status" value="1"/>
</dbReference>
<evidence type="ECO:0000259" key="7">
    <source>
        <dbReference type="PROSITE" id="PS50850"/>
    </source>
</evidence>
<dbReference type="InterPro" id="IPR036259">
    <property type="entry name" value="MFS_trans_sf"/>
</dbReference>
<dbReference type="EMBL" id="VTTN01000014">
    <property type="protein sequence ID" value="KAA0592728.1"/>
    <property type="molecule type" value="Genomic_DNA"/>
</dbReference>
<dbReference type="InterPro" id="IPR020846">
    <property type="entry name" value="MFS_dom"/>
</dbReference>
<evidence type="ECO:0000256" key="2">
    <source>
        <dbReference type="ARBA" id="ARBA00022475"/>
    </source>
</evidence>
<dbReference type="Gene3D" id="1.20.1250.20">
    <property type="entry name" value="MFS general substrate transporter like domains"/>
    <property type="match status" value="2"/>
</dbReference>
<evidence type="ECO:0000256" key="5">
    <source>
        <dbReference type="ARBA" id="ARBA00023136"/>
    </source>
</evidence>
<feature type="transmembrane region" description="Helical" evidence="6">
    <location>
        <begin position="38"/>
        <end position="56"/>
    </location>
</feature>
<dbReference type="Pfam" id="PF07690">
    <property type="entry name" value="MFS_1"/>
    <property type="match status" value="1"/>
</dbReference>
<feature type="transmembrane region" description="Helical" evidence="6">
    <location>
        <begin position="335"/>
        <end position="359"/>
    </location>
</feature>
<comment type="caution">
    <text evidence="8">The sequence shown here is derived from an EMBL/GenBank/DDBJ whole genome shotgun (WGS) entry which is preliminary data.</text>
</comment>
<evidence type="ECO:0000256" key="4">
    <source>
        <dbReference type="ARBA" id="ARBA00022989"/>
    </source>
</evidence>
<comment type="subcellular location">
    <subcellularLocation>
        <location evidence="1">Cell membrane</location>
        <topology evidence="1">Multi-pass membrane protein</topology>
    </subcellularLocation>
</comment>
<name>A0A5A9GDZ8_AZOLI</name>
<dbReference type="AlphaFoldDB" id="A0A5A9GDZ8"/>
<accession>A0A5A9GDZ8</accession>
<feature type="transmembrane region" description="Helical" evidence="6">
    <location>
        <begin position="209"/>
        <end position="226"/>
    </location>
</feature>
<gene>
    <name evidence="8" type="ORF">FZ942_26630</name>
</gene>
<feature type="transmembrane region" description="Helical" evidence="6">
    <location>
        <begin position="90"/>
        <end position="110"/>
    </location>
</feature>
<feature type="transmembrane region" description="Helical" evidence="6">
    <location>
        <begin position="246"/>
        <end position="265"/>
    </location>
</feature>
<feature type="domain" description="Major facilitator superfamily (MFS) profile" evidence="7">
    <location>
        <begin position="7"/>
        <end position="391"/>
    </location>
</feature>
<keyword evidence="3 6" id="KW-0812">Transmembrane</keyword>
<keyword evidence="2" id="KW-1003">Cell membrane</keyword>
<dbReference type="RefSeq" id="WP_149234095.1">
    <property type="nucleotide sequence ID" value="NZ_JALJXJ010000017.1"/>
</dbReference>
<feature type="transmembrane region" description="Helical" evidence="6">
    <location>
        <begin position="277"/>
        <end position="297"/>
    </location>
</feature>